<accession>A0AAV9A2H1</accession>
<organism evidence="7 8">
    <name type="scientific">Acorus gramineus</name>
    <name type="common">Dwarf sweet flag</name>
    <dbReference type="NCBI Taxonomy" id="55184"/>
    <lineage>
        <taxon>Eukaryota</taxon>
        <taxon>Viridiplantae</taxon>
        <taxon>Streptophyta</taxon>
        <taxon>Embryophyta</taxon>
        <taxon>Tracheophyta</taxon>
        <taxon>Spermatophyta</taxon>
        <taxon>Magnoliopsida</taxon>
        <taxon>Liliopsida</taxon>
        <taxon>Acoraceae</taxon>
        <taxon>Acorus</taxon>
    </lineage>
</organism>
<evidence type="ECO:0000256" key="6">
    <source>
        <dbReference type="ARBA" id="ARBA00023004"/>
    </source>
</evidence>
<dbReference type="GO" id="GO:0004497">
    <property type="term" value="F:monooxygenase activity"/>
    <property type="evidence" value="ECO:0007669"/>
    <property type="project" value="InterPro"/>
</dbReference>
<dbReference type="SUPFAM" id="SSF48264">
    <property type="entry name" value="Cytochrome P450"/>
    <property type="match status" value="1"/>
</dbReference>
<evidence type="ECO:0000256" key="2">
    <source>
        <dbReference type="ARBA" id="ARBA00010617"/>
    </source>
</evidence>
<evidence type="ECO:0000313" key="7">
    <source>
        <dbReference type="EMBL" id="KAK1258349.1"/>
    </source>
</evidence>
<gene>
    <name evidence="7" type="ORF">QJS04_geneDACA009273</name>
</gene>
<dbReference type="Proteomes" id="UP001179952">
    <property type="component" value="Unassembled WGS sequence"/>
</dbReference>
<evidence type="ECO:0000256" key="1">
    <source>
        <dbReference type="ARBA" id="ARBA00001971"/>
    </source>
</evidence>
<keyword evidence="8" id="KW-1185">Reference proteome</keyword>
<keyword evidence="6" id="KW-0408">Iron</keyword>
<dbReference type="GO" id="GO:0020037">
    <property type="term" value="F:heme binding"/>
    <property type="evidence" value="ECO:0007669"/>
    <property type="project" value="InterPro"/>
</dbReference>
<dbReference type="PANTHER" id="PTHR47950:SF49">
    <property type="entry name" value="CYTOCHROME P450"/>
    <property type="match status" value="1"/>
</dbReference>
<evidence type="ECO:0000256" key="3">
    <source>
        <dbReference type="ARBA" id="ARBA00022617"/>
    </source>
</evidence>
<keyword evidence="5" id="KW-0560">Oxidoreductase</keyword>
<sequence length="135" mass="15966">MLRLGTHTVIVASSPITVTEILKTNDRILSGRYVFQSSRVKNRIELLMVWSDCNENWKLLRRMCRMELFLSKMIETQSGQRKEKLLAMVKFLKTKEGEVANSRTLRWSLRRYITSLGTICCPKTYWVLYMEEVLR</sequence>
<reference evidence="7" key="1">
    <citation type="journal article" date="2023" name="Nat. Commun.">
        <title>Diploid and tetraploid genomes of Acorus and the evolution of monocots.</title>
        <authorList>
            <person name="Ma L."/>
            <person name="Liu K.W."/>
            <person name="Li Z."/>
            <person name="Hsiao Y.Y."/>
            <person name="Qi Y."/>
            <person name="Fu T."/>
            <person name="Tang G.D."/>
            <person name="Zhang D."/>
            <person name="Sun W.H."/>
            <person name="Liu D.K."/>
            <person name="Li Y."/>
            <person name="Chen G.Z."/>
            <person name="Liu X.D."/>
            <person name="Liao X.Y."/>
            <person name="Jiang Y.T."/>
            <person name="Yu X."/>
            <person name="Hao Y."/>
            <person name="Huang J."/>
            <person name="Zhao X.W."/>
            <person name="Ke S."/>
            <person name="Chen Y.Y."/>
            <person name="Wu W.L."/>
            <person name="Hsu J.L."/>
            <person name="Lin Y.F."/>
            <person name="Huang M.D."/>
            <person name="Li C.Y."/>
            <person name="Huang L."/>
            <person name="Wang Z.W."/>
            <person name="Zhao X."/>
            <person name="Zhong W.Y."/>
            <person name="Peng D.H."/>
            <person name="Ahmad S."/>
            <person name="Lan S."/>
            <person name="Zhang J.S."/>
            <person name="Tsai W.C."/>
            <person name="Van de Peer Y."/>
            <person name="Liu Z.J."/>
        </authorList>
    </citation>
    <scope>NUCLEOTIDE SEQUENCE</scope>
    <source>
        <strain evidence="7">SCP</strain>
    </source>
</reference>
<comment type="caution">
    <text evidence="7">The sequence shown here is derived from an EMBL/GenBank/DDBJ whole genome shotgun (WGS) entry which is preliminary data.</text>
</comment>
<evidence type="ECO:0000256" key="5">
    <source>
        <dbReference type="ARBA" id="ARBA00023002"/>
    </source>
</evidence>
<dbReference type="PANTHER" id="PTHR47950">
    <property type="entry name" value="CYTOCHROME P450, FAMILY 76, SUBFAMILY C, POLYPEPTIDE 5-RELATED"/>
    <property type="match status" value="1"/>
</dbReference>
<proteinExistence type="inferred from homology"/>
<dbReference type="InterPro" id="IPR036396">
    <property type="entry name" value="Cyt_P450_sf"/>
</dbReference>
<keyword evidence="3" id="KW-0349">Heme</keyword>
<dbReference type="GO" id="GO:0016705">
    <property type="term" value="F:oxidoreductase activity, acting on paired donors, with incorporation or reduction of molecular oxygen"/>
    <property type="evidence" value="ECO:0007669"/>
    <property type="project" value="InterPro"/>
</dbReference>
<reference evidence="7" key="2">
    <citation type="submission" date="2023-06" db="EMBL/GenBank/DDBJ databases">
        <authorList>
            <person name="Ma L."/>
            <person name="Liu K.-W."/>
            <person name="Li Z."/>
            <person name="Hsiao Y.-Y."/>
            <person name="Qi Y."/>
            <person name="Fu T."/>
            <person name="Tang G."/>
            <person name="Zhang D."/>
            <person name="Sun W.-H."/>
            <person name="Liu D.-K."/>
            <person name="Li Y."/>
            <person name="Chen G.-Z."/>
            <person name="Liu X.-D."/>
            <person name="Liao X.-Y."/>
            <person name="Jiang Y.-T."/>
            <person name="Yu X."/>
            <person name="Hao Y."/>
            <person name="Huang J."/>
            <person name="Zhao X.-W."/>
            <person name="Ke S."/>
            <person name="Chen Y.-Y."/>
            <person name="Wu W.-L."/>
            <person name="Hsu J.-L."/>
            <person name="Lin Y.-F."/>
            <person name="Huang M.-D."/>
            <person name="Li C.-Y."/>
            <person name="Huang L."/>
            <person name="Wang Z.-W."/>
            <person name="Zhao X."/>
            <person name="Zhong W.-Y."/>
            <person name="Peng D.-H."/>
            <person name="Ahmad S."/>
            <person name="Lan S."/>
            <person name="Zhang J.-S."/>
            <person name="Tsai W.-C."/>
            <person name="Van De Peer Y."/>
            <person name="Liu Z.-J."/>
        </authorList>
    </citation>
    <scope>NUCLEOTIDE SEQUENCE</scope>
    <source>
        <strain evidence="7">SCP</strain>
        <tissue evidence="7">Leaves</tissue>
    </source>
</reference>
<comment type="similarity">
    <text evidence="2">Belongs to the cytochrome P450 family.</text>
</comment>
<evidence type="ECO:0000313" key="8">
    <source>
        <dbReference type="Proteomes" id="UP001179952"/>
    </source>
</evidence>
<name>A0AAV9A2H1_ACOGR</name>
<comment type="cofactor">
    <cofactor evidence="1">
        <name>heme</name>
        <dbReference type="ChEBI" id="CHEBI:30413"/>
    </cofactor>
</comment>
<dbReference type="AlphaFoldDB" id="A0AAV9A2H1"/>
<keyword evidence="4" id="KW-0479">Metal-binding</keyword>
<protein>
    <submittedName>
        <fullName evidence="7">(S)-N-methylcoclaurine 3'-hydroxylase isozyme 2</fullName>
    </submittedName>
</protein>
<dbReference type="GO" id="GO:0005506">
    <property type="term" value="F:iron ion binding"/>
    <property type="evidence" value="ECO:0007669"/>
    <property type="project" value="InterPro"/>
</dbReference>
<dbReference type="EMBL" id="JAUJYN010000019">
    <property type="protein sequence ID" value="KAK1258349.1"/>
    <property type="molecule type" value="Genomic_DNA"/>
</dbReference>
<evidence type="ECO:0000256" key="4">
    <source>
        <dbReference type="ARBA" id="ARBA00022723"/>
    </source>
</evidence>
<dbReference type="Gene3D" id="1.10.630.10">
    <property type="entry name" value="Cytochrome P450"/>
    <property type="match status" value="1"/>
</dbReference>